<dbReference type="EMBL" id="SSTD01019069">
    <property type="protein sequence ID" value="TYJ97004.1"/>
    <property type="molecule type" value="Genomic_DNA"/>
</dbReference>
<gene>
    <name evidence="1" type="ORF">E5676_scaffold506G00560</name>
</gene>
<protein>
    <submittedName>
        <fullName evidence="1">Gag/pol protein</fullName>
    </submittedName>
</protein>
<organism evidence="1 2">
    <name type="scientific">Cucumis melo var. makuwa</name>
    <name type="common">Oriental melon</name>
    <dbReference type="NCBI Taxonomy" id="1194695"/>
    <lineage>
        <taxon>Eukaryota</taxon>
        <taxon>Viridiplantae</taxon>
        <taxon>Streptophyta</taxon>
        <taxon>Embryophyta</taxon>
        <taxon>Tracheophyta</taxon>
        <taxon>Spermatophyta</taxon>
        <taxon>Magnoliopsida</taxon>
        <taxon>eudicotyledons</taxon>
        <taxon>Gunneridae</taxon>
        <taxon>Pentapetalae</taxon>
        <taxon>rosids</taxon>
        <taxon>fabids</taxon>
        <taxon>Cucurbitales</taxon>
        <taxon>Cucurbitaceae</taxon>
        <taxon>Benincaseae</taxon>
        <taxon>Cucumis</taxon>
    </lineage>
</organism>
<sequence length="158" mass="18333">MVPQEAIKYIYTKQMKEETSVRERVLDMMMHFNIAKVNGGPINEENQVSFILQSLPKSFVPFQMNESLNKIEFTLTTLLNELQQFQNLTMQGDEHWLRNCPKYLAEKKAKKEVQGKYELLTIQTKLVLEKLVKTRSSSKFGTKEVVSAEAVGDLKLFR</sequence>
<comment type="caution">
    <text evidence="1">The sequence shown here is derived from an EMBL/GenBank/DDBJ whole genome shotgun (WGS) entry which is preliminary data.</text>
</comment>
<name>A0A5D3BDC3_CUCMM</name>
<dbReference type="Proteomes" id="UP000321947">
    <property type="component" value="Unassembled WGS sequence"/>
</dbReference>
<evidence type="ECO:0000313" key="1">
    <source>
        <dbReference type="EMBL" id="TYJ97004.1"/>
    </source>
</evidence>
<dbReference type="AlphaFoldDB" id="A0A5D3BDC3"/>
<reference evidence="1 2" key="1">
    <citation type="submission" date="2019-08" db="EMBL/GenBank/DDBJ databases">
        <title>Draft genome sequences of two oriental melons (Cucumis melo L. var makuwa).</title>
        <authorList>
            <person name="Kwon S.-Y."/>
        </authorList>
    </citation>
    <scope>NUCLEOTIDE SEQUENCE [LARGE SCALE GENOMIC DNA]</scope>
    <source>
        <strain evidence="2">cv. Chang Bougi</strain>
        <tissue evidence="1">Leaf</tissue>
    </source>
</reference>
<proteinExistence type="predicted"/>
<evidence type="ECO:0000313" key="2">
    <source>
        <dbReference type="Proteomes" id="UP000321947"/>
    </source>
</evidence>
<accession>A0A5D3BDC3</accession>